<accession>D7D909</accession>
<dbReference type="GO" id="GO:0046872">
    <property type="term" value="F:metal ion binding"/>
    <property type="evidence" value="ECO:0007669"/>
    <property type="project" value="UniProtKB-KW"/>
</dbReference>
<dbReference type="Gene3D" id="3.30.200.20">
    <property type="entry name" value="Phosphorylase Kinase, domain 1"/>
    <property type="match status" value="1"/>
</dbReference>
<dbReference type="InterPro" id="IPR036390">
    <property type="entry name" value="WH_DNA-bd_sf"/>
</dbReference>
<evidence type="ECO:0000256" key="8">
    <source>
        <dbReference type="ARBA" id="ARBA00022777"/>
    </source>
</evidence>
<dbReference type="EMBL" id="CP002051">
    <property type="protein sequence ID" value="ADI32255.1"/>
    <property type="molecule type" value="Genomic_DNA"/>
</dbReference>
<comment type="catalytic activity">
    <reaction evidence="11">
        <text>L-threonyl-[protein] + ATP = O-phospho-L-threonyl-[protein] + ADP + H(+)</text>
        <dbReference type="Rhea" id="RHEA:46608"/>
        <dbReference type="Rhea" id="RHEA-COMP:11060"/>
        <dbReference type="Rhea" id="RHEA-COMP:11605"/>
        <dbReference type="ChEBI" id="CHEBI:15378"/>
        <dbReference type="ChEBI" id="CHEBI:30013"/>
        <dbReference type="ChEBI" id="CHEBI:30616"/>
        <dbReference type="ChEBI" id="CHEBI:61977"/>
        <dbReference type="ChEBI" id="CHEBI:456216"/>
        <dbReference type="EC" id="2.7.11.1"/>
    </reaction>
</comment>
<gene>
    <name evidence="14" type="ordered locus">Shell_1154</name>
</gene>
<dbReference type="InterPro" id="IPR011009">
    <property type="entry name" value="Kinase-like_dom_sf"/>
</dbReference>
<reference evidence="15" key="1">
    <citation type="submission" date="2010-05" db="EMBL/GenBank/DDBJ databases">
        <title>Complete sequence of Staphylothermus hellenicus DSM 12710.</title>
        <authorList>
            <consortium name="US DOE Joint Genome Institute"/>
            <person name="Lucas S."/>
            <person name="Copeland A."/>
            <person name="Lapidus A."/>
            <person name="Cheng J.-F."/>
            <person name="Bruce D."/>
            <person name="Goodwin L."/>
            <person name="Pitluck S."/>
            <person name="Davenport K."/>
            <person name="Detter J.C."/>
            <person name="Han C."/>
            <person name="Tapia R."/>
            <person name="Larimer F."/>
            <person name="Land M."/>
            <person name="Hauser L."/>
            <person name="Kyrpides N."/>
            <person name="Mikhailova N."/>
            <person name="Anderson I.J."/>
            <person name="Woyke T."/>
        </authorList>
    </citation>
    <scope>NUCLEOTIDE SEQUENCE [LARGE SCALE GENOMIC DNA]</scope>
    <source>
        <strain evidence="15">DSM 12710 / JCM 10830 / BK20S6-10-b1 / P8</strain>
    </source>
</reference>
<dbReference type="STRING" id="591019.Shell_1154"/>
<dbReference type="GO" id="GO:0004674">
    <property type="term" value="F:protein serine/threonine kinase activity"/>
    <property type="evidence" value="ECO:0007669"/>
    <property type="project" value="UniProtKB-KW"/>
</dbReference>
<dbReference type="GO" id="GO:0030688">
    <property type="term" value="C:preribosome, small subunit precursor"/>
    <property type="evidence" value="ECO:0007669"/>
    <property type="project" value="TreeGrafter"/>
</dbReference>
<dbReference type="GO" id="GO:0005524">
    <property type="term" value="F:ATP binding"/>
    <property type="evidence" value="ECO:0007669"/>
    <property type="project" value="UniProtKB-KW"/>
</dbReference>
<feature type="domain" description="RIO kinase" evidence="13">
    <location>
        <begin position="68"/>
        <end position="295"/>
    </location>
</feature>
<comment type="catalytic activity">
    <reaction evidence="12">
        <text>L-seryl-[protein] + ATP = O-phospho-L-seryl-[protein] + ADP + H(+)</text>
        <dbReference type="Rhea" id="RHEA:17989"/>
        <dbReference type="Rhea" id="RHEA-COMP:9863"/>
        <dbReference type="Rhea" id="RHEA-COMP:11604"/>
        <dbReference type="ChEBI" id="CHEBI:15378"/>
        <dbReference type="ChEBI" id="CHEBI:29999"/>
        <dbReference type="ChEBI" id="CHEBI:30616"/>
        <dbReference type="ChEBI" id="CHEBI:83421"/>
        <dbReference type="ChEBI" id="CHEBI:456216"/>
        <dbReference type="EC" id="2.7.11.1"/>
    </reaction>
</comment>
<name>D7D909_STAHD</name>
<dbReference type="InterPro" id="IPR015285">
    <property type="entry name" value="RIO2_wHTH_N"/>
</dbReference>
<evidence type="ECO:0000256" key="7">
    <source>
        <dbReference type="ARBA" id="ARBA00022741"/>
    </source>
</evidence>
<dbReference type="eggNOG" id="arCOG01181">
    <property type="taxonomic scope" value="Archaea"/>
</dbReference>
<keyword evidence="8 14" id="KW-0418">Kinase</keyword>
<dbReference type="GeneID" id="9234443"/>
<evidence type="ECO:0000256" key="4">
    <source>
        <dbReference type="ARBA" id="ARBA00022527"/>
    </source>
</evidence>
<dbReference type="SMART" id="SM00090">
    <property type="entry name" value="RIO"/>
    <property type="match status" value="1"/>
</dbReference>
<organism evidence="14 15">
    <name type="scientific">Staphylothermus hellenicus (strain DSM 12710 / JCM 10830 / BK20S6-10-b1 / P8)</name>
    <dbReference type="NCBI Taxonomy" id="591019"/>
    <lineage>
        <taxon>Archaea</taxon>
        <taxon>Thermoproteota</taxon>
        <taxon>Thermoprotei</taxon>
        <taxon>Desulfurococcales</taxon>
        <taxon>Desulfurococcaceae</taxon>
        <taxon>Staphylothermus</taxon>
    </lineage>
</organism>
<keyword evidence="4" id="KW-0723">Serine/threonine-protein kinase</keyword>
<protein>
    <recommendedName>
        <fullName evidence="3">non-specific serine/threonine protein kinase</fullName>
        <ecNumber evidence="3">2.7.11.1</ecNumber>
    </recommendedName>
</protein>
<evidence type="ECO:0000256" key="1">
    <source>
        <dbReference type="ARBA" id="ARBA00001946"/>
    </source>
</evidence>
<evidence type="ECO:0000313" key="14">
    <source>
        <dbReference type="EMBL" id="ADI32255.1"/>
    </source>
</evidence>
<dbReference type="InterPro" id="IPR036388">
    <property type="entry name" value="WH-like_DNA-bd_sf"/>
</dbReference>
<evidence type="ECO:0000256" key="9">
    <source>
        <dbReference type="ARBA" id="ARBA00022840"/>
    </source>
</evidence>
<dbReference type="GO" id="GO:0005829">
    <property type="term" value="C:cytosol"/>
    <property type="evidence" value="ECO:0007669"/>
    <property type="project" value="TreeGrafter"/>
</dbReference>
<dbReference type="GO" id="GO:0030490">
    <property type="term" value="P:maturation of SSU-rRNA"/>
    <property type="evidence" value="ECO:0007669"/>
    <property type="project" value="TreeGrafter"/>
</dbReference>
<evidence type="ECO:0000256" key="3">
    <source>
        <dbReference type="ARBA" id="ARBA00012513"/>
    </source>
</evidence>
<dbReference type="RefSeq" id="WP_013143453.1">
    <property type="nucleotide sequence ID" value="NC_014205.1"/>
</dbReference>
<dbReference type="CDD" id="cd05144">
    <property type="entry name" value="RIO2_C"/>
    <property type="match status" value="1"/>
</dbReference>
<proteinExistence type="inferred from homology"/>
<dbReference type="AlphaFoldDB" id="D7D909"/>
<evidence type="ECO:0000259" key="13">
    <source>
        <dbReference type="SMART" id="SM00090"/>
    </source>
</evidence>
<comment type="similarity">
    <text evidence="2">Belongs to the protein kinase superfamily. RIO-type Ser/Thr kinase family.</text>
</comment>
<dbReference type="EC" id="2.7.11.1" evidence="3"/>
<evidence type="ECO:0000256" key="11">
    <source>
        <dbReference type="ARBA" id="ARBA00047899"/>
    </source>
</evidence>
<dbReference type="SUPFAM" id="SSF56112">
    <property type="entry name" value="Protein kinase-like (PK-like)"/>
    <property type="match status" value="1"/>
</dbReference>
<dbReference type="Proteomes" id="UP000002573">
    <property type="component" value="Chromosome"/>
</dbReference>
<keyword evidence="7" id="KW-0547">Nucleotide-binding</keyword>
<dbReference type="Gene3D" id="1.10.510.10">
    <property type="entry name" value="Transferase(Phosphotransferase) domain 1"/>
    <property type="match status" value="1"/>
</dbReference>
<evidence type="ECO:0000256" key="6">
    <source>
        <dbReference type="ARBA" id="ARBA00022723"/>
    </source>
</evidence>
<keyword evidence="6" id="KW-0479">Metal-binding</keyword>
<dbReference type="Gene3D" id="1.10.10.10">
    <property type="entry name" value="Winged helix-like DNA-binding domain superfamily/Winged helix DNA-binding domain"/>
    <property type="match status" value="1"/>
</dbReference>
<dbReference type="PROSITE" id="PS01245">
    <property type="entry name" value="RIO1"/>
    <property type="match status" value="1"/>
</dbReference>
<dbReference type="PANTHER" id="PTHR45852">
    <property type="entry name" value="SER/THR-PROTEIN KINASE RIO2"/>
    <property type="match status" value="1"/>
</dbReference>
<comment type="cofactor">
    <cofactor evidence="1">
        <name>Mg(2+)</name>
        <dbReference type="ChEBI" id="CHEBI:18420"/>
    </cofactor>
</comment>
<reference evidence="14 15" key="2">
    <citation type="journal article" date="2011" name="Stand. Genomic Sci.">
        <title>Complete genome sequence of Staphylothermus hellenicus P8.</title>
        <authorList>
            <person name="Anderson I."/>
            <person name="Wirth R."/>
            <person name="Lucas S."/>
            <person name="Copeland A."/>
            <person name="Lapidus A."/>
            <person name="Cheng J.F."/>
            <person name="Goodwin L."/>
            <person name="Pitluck S."/>
            <person name="Davenport K."/>
            <person name="Detter J.C."/>
            <person name="Han C."/>
            <person name="Tapia R."/>
            <person name="Land M."/>
            <person name="Hauser L."/>
            <person name="Pati A."/>
            <person name="Mikhailova N."/>
            <person name="Woyke T."/>
            <person name="Klenk H.P."/>
            <person name="Kyrpides N."/>
            <person name="Ivanova N."/>
        </authorList>
    </citation>
    <scope>NUCLEOTIDE SEQUENCE [LARGE SCALE GENOMIC DNA]</scope>
    <source>
        <strain evidence="15">DSM 12710 / JCM 10830 / BK20S6-10-b1 / P8</strain>
    </source>
</reference>
<evidence type="ECO:0000256" key="5">
    <source>
        <dbReference type="ARBA" id="ARBA00022679"/>
    </source>
</evidence>
<dbReference type="SUPFAM" id="SSF46785">
    <property type="entry name" value="Winged helix' DNA-binding domain"/>
    <property type="match status" value="1"/>
</dbReference>
<sequence length="300" mass="35194">MFGLVKIGIIYKQLTARDFKVLEAIERGHSKYEYVPLEIIEKYTRLPEQHIVLSLSKLHRLSLVKRKSISGYKSFRLTYLGLDMLALNSLVKKNIIEALGDRIGVGKESEIFKAIAPGNILVAVKFMRIGRTSFRRTRIVRSWGFDPRLDWFKQAKTAAEREFKATHELFLVGADVPRPLAFNRHVVVTEFISGVELYRRPQLNNPESALDRILNTLRKAYLEVGIIHGDLSEYNVIVDIEKDKPYIIDWPQYVYRDDPMADHLLRRDVEYIVRFFNKHYKVRVDVEKAYLYVRGEYEHY</sequence>
<dbReference type="PANTHER" id="PTHR45852:SF1">
    <property type="entry name" value="SERINE_THREONINE-PROTEIN KINASE RIO2"/>
    <property type="match status" value="1"/>
</dbReference>
<evidence type="ECO:0000256" key="10">
    <source>
        <dbReference type="ARBA" id="ARBA00022842"/>
    </source>
</evidence>
<dbReference type="HOGENOM" id="CLU_018693_1_0_2"/>
<dbReference type="Pfam" id="PF01163">
    <property type="entry name" value="RIO1"/>
    <property type="match status" value="1"/>
</dbReference>
<dbReference type="Pfam" id="PF09202">
    <property type="entry name" value="Rio2_N"/>
    <property type="match status" value="1"/>
</dbReference>
<keyword evidence="9" id="KW-0067">ATP-binding</keyword>
<dbReference type="InterPro" id="IPR018935">
    <property type="entry name" value="RIO_kinase_CS"/>
</dbReference>
<evidence type="ECO:0000313" key="15">
    <source>
        <dbReference type="Proteomes" id="UP000002573"/>
    </source>
</evidence>
<keyword evidence="5" id="KW-0808">Transferase</keyword>
<dbReference type="KEGG" id="shc:Shell_1154"/>
<dbReference type="InterPro" id="IPR000687">
    <property type="entry name" value="RIO_kinase"/>
</dbReference>
<keyword evidence="10" id="KW-0460">Magnesium</keyword>
<keyword evidence="15" id="KW-1185">Reference proteome</keyword>
<evidence type="ECO:0000256" key="2">
    <source>
        <dbReference type="ARBA" id="ARBA00009196"/>
    </source>
</evidence>
<dbReference type="InterPro" id="IPR030484">
    <property type="entry name" value="Rio2"/>
</dbReference>
<evidence type="ECO:0000256" key="12">
    <source>
        <dbReference type="ARBA" id="ARBA00048679"/>
    </source>
</evidence>
<dbReference type="InterPro" id="IPR018934">
    <property type="entry name" value="RIO_dom"/>
</dbReference>